<dbReference type="FunFam" id="3.30.565.10:FF:000006">
    <property type="entry name" value="Sensor histidine kinase WalK"/>
    <property type="match status" value="1"/>
</dbReference>
<protein>
    <recommendedName>
        <fullName evidence="3">histidine kinase</fullName>
        <ecNumber evidence="3">2.7.13.3</ecNumber>
    </recommendedName>
</protein>
<dbReference type="GO" id="GO:0016036">
    <property type="term" value="P:cellular response to phosphate starvation"/>
    <property type="evidence" value="ECO:0007669"/>
    <property type="project" value="TreeGrafter"/>
</dbReference>
<dbReference type="Pfam" id="PF02518">
    <property type="entry name" value="HATPase_c"/>
    <property type="match status" value="1"/>
</dbReference>
<dbReference type="PROSITE" id="PS50109">
    <property type="entry name" value="HIS_KIN"/>
    <property type="match status" value="1"/>
</dbReference>
<evidence type="ECO:0000256" key="3">
    <source>
        <dbReference type="ARBA" id="ARBA00012438"/>
    </source>
</evidence>
<dbReference type="EC" id="2.7.13.3" evidence="3"/>
<evidence type="ECO:0000313" key="12">
    <source>
        <dbReference type="EMBL" id="HJB90481.1"/>
    </source>
</evidence>
<dbReference type="Proteomes" id="UP000886883">
    <property type="component" value="Unassembled WGS sequence"/>
</dbReference>
<dbReference type="FunFam" id="1.10.287.130:FF:000001">
    <property type="entry name" value="Two-component sensor histidine kinase"/>
    <property type="match status" value="1"/>
</dbReference>
<feature type="transmembrane region" description="Helical" evidence="10">
    <location>
        <begin position="12"/>
        <end position="34"/>
    </location>
</feature>
<evidence type="ECO:0000256" key="10">
    <source>
        <dbReference type="SAM" id="Phobius"/>
    </source>
</evidence>
<evidence type="ECO:0000313" key="13">
    <source>
        <dbReference type="Proteomes" id="UP000886883"/>
    </source>
</evidence>
<evidence type="ECO:0000256" key="6">
    <source>
        <dbReference type="ARBA" id="ARBA00022777"/>
    </source>
</evidence>
<proteinExistence type="predicted"/>
<organism evidence="12 13">
    <name type="scientific">Candidatus Eisenbergiella merdigallinarum</name>
    <dbReference type="NCBI Taxonomy" id="2838552"/>
    <lineage>
        <taxon>Bacteria</taxon>
        <taxon>Bacillati</taxon>
        <taxon>Bacillota</taxon>
        <taxon>Clostridia</taxon>
        <taxon>Lachnospirales</taxon>
        <taxon>Lachnospiraceae</taxon>
        <taxon>Eisenbergiella</taxon>
    </lineage>
</organism>
<reference evidence="12" key="2">
    <citation type="submission" date="2021-04" db="EMBL/GenBank/DDBJ databases">
        <authorList>
            <person name="Gilroy R."/>
        </authorList>
    </citation>
    <scope>NUCLEOTIDE SEQUENCE</scope>
    <source>
        <strain evidence="12">USAMLcec3-2134</strain>
    </source>
</reference>
<dbReference type="PANTHER" id="PTHR45453">
    <property type="entry name" value="PHOSPHATE REGULON SENSOR PROTEIN PHOR"/>
    <property type="match status" value="1"/>
</dbReference>
<reference evidence="12" key="1">
    <citation type="journal article" date="2021" name="PeerJ">
        <title>Extensive microbial diversity within the chicken gut microbiome revealed by metagenomics and culture.</title>
        <authorList>
            <person name="Gilroy R."/>
            <person name="Ravi A."/>
            <person name="Getino M."/>
            <person name="Pursley I."/>
            <person name="Horton D.L."/>
            <person name="Alikhan N.F."/>
            <person name="Baker D."/>
            <person name="Gharbi K."/>
            <person name="Hall N."/>
            <person name="Watson M."/>
            <person name="Adriaenssens E.M."/>
            <person name="Foster-Nyarko E."/>
            <person name="Jarju S."/>
            <person name="Secka A."/>
            <person name="Antonio M."/>
            <person name="Oren A."/>
            <person name="Chaudhuri R.R."/>
            <person name="La Ragione R."/>
            <person name="Hildebrand F."/>
            <person name="Pallen M.J."/>
        </authorList>
    </citation>
    <scope>NUCLEOTIDE SEQUENCE</scope>
    <source>
        <strain evidence="12">USAMLcec3-2134</strain>
    </source>
</reference>
<keyword evidence="10" id="KW-1133">Transmembrane helix</keyword>
<name>A0A9D2MR44_9FIRM</name>
<dbReference type="Gene3D" id="3.30.565.10">
    <property type="entry name" value="Histidine kinase-like ATPase, C-terminal domain"/>
    <property type="match status" value="1"/>
</dbReference>
<dbReference type="PANTHER" id="PTHR45453:SF1">
    <property type="entry name" value="PHOSPHATE REGULON SENSOR PROTEIN PHOR"/>
    <property type="match status" value="1"/>
</dbReference>
<keyword evidence="4" id="KW-0597">Phosphoprotein</keyword>
<feature type="domain" description="Histidine kinase" evidence="11">
    <location>
        <begin position="209"/>
        <end position="423"/>
    </location>
</feature>
<dbReference type="InterPro" id="IPR050351">
    <property type="entry name" value="BphY/WalK/GraS-like"/>
</dbReference>
<dbReference type="AlphaFoldDB" id="A0A9D2MR44"/>
<comment type="subcellular location">
    <subcellularLocation>
        <location evidence="2">Membrane</location>
    </subcellularLocation>
</comment>
<keyword evidence="6 12" id="KW-0418">Kinase</keyword>
<dbReference type="CDD" id="cd00082">
    <property type="entry name" value="HisKA"/>
    <property type="match status" value="1"/>
</dbReference>
<dbReference type="SUPFAM" id="SSF55874">
    <property type="entry name" value="ATPase domain of HSP90 chaperone/DNA topoisomerase II/histidine kinase"/>
    <property type="match status" value="1"/>
</dbReference>
<evidence type="ECO:0000256" key="2">
    <source>
        <dbReference type="ARBA" id="ARBA00004370"/>
    </source>
</evidence>
<dbReference type="InterPro" id="IPR036890">
    <property type="entry name" value="HATPase_C_sf"/>
</dbReference>
<evidence type="ECO:0000256" key="8">
    <source>
        <dbReference type="ARBA" id="ARBA00023136"/>
    </source>
</evidence>
<dbReference type="Pfam" id="PF00512">
    <property type="entry name" value="HisKA"/>
    <property type="match status" value="1"/>
</dbReference>
<dbReference type="PRINTS" id="PR00344">
    <property type="entry name" value="BCTRLSENSOR"/>
</dbReference>
<gene>
    <name evidence="12" type="ORF">H9763_03320</name>
</gene>
<feature type="transmembrane region" description="Helical" evidence="10">
    <location>
        <begin position="162"/>
        <end position="188"/>
    </location>
</feature>
<dbReference type="GO" id="GO:0005886">
    <property type="term" value="C:plasma membrane"/>
    <property type="evidence" value="ECO:0007669"/>
    <property type="project" value="TreeGrafter"/>
</dbReference>
<feature type="compositionally biased region" description="Basic and acidic residues" evidence="9">
    <location>
        <begin position="54"/>
        <end position="73"/>
    </location>
</feature>
<evidence type="ECO:0000256" key="9">
    <source>
        <dbReference type="SAM" id="MobiDB-lite"/>
    </source>
</evidence>
<sequence length="423" mass="46986">MIRRLRYKFIAVTMLCIGALFLLILLVINVFMTVSSQNRGYEMLRRFADEMESPEGRMPLERERPDRYGRGQEEPADTPPPPGNYQDAFRIFSIEYGPDGEILSVNYNHDSDLSEDDILLIGEKADPQEERGLVGGHYLFLSRETDSGTILFFLDYSVEHSMIFSLFLLCLAAGLAGIFFLFLAVLFLSRWMIRPVADTLEKQKQFIADASHELKTPLTIISANAEVLSCSLGENKWLGHILEQVARMNTLIRELLDLARMDSGPKSLPMTTFDLSRAVSSAALSFESLAYESQKTYRMDIPEGIFCQGDEAAIRQLATILLDNAFKYSDERGTVSVSLSKKGEKRTLSVTNTGKGISAEEQKHIFERFYRSDASRSRQPDGGGQSGGYGLGLAIAASIVAAHGGRISVRSDGQSQTTITAVL</sequence>
<evidence type="ECO:0000256" key="7">
    <source>
        <dbReference type="ARBA" id="ARBA00023012"/>
    </source>
</evidence>
<dbReference type="GO" id="GO:0000155">
    <property type="term" value="F:phosphorelay sensor kinase activity"/>
    <property type="evidence" value="ECO:0007669"/>
    <property type="project" value="InterPro"/>
</dbReference>
<dbReference type="InterPro" id="IPR003661">
    <property type="entry name" value="HisK_dim/P_dom"/>
</dbReference>
<accession>A0A9D2MR44</accession>
<dbReference type="GO" id="GO:0004721">
    <property type="term" value="F:phosphoprotein phosphatase activity"/>
    <property type="evidence" value="ECO:0007669"/>
    <property type="project" value="TreeGrafter"/>
</dbReference>
<dbReference type="CDD" id="cd00075">
    <property type="entry name" value="HATPase"/>
    <property type="match status" value="1"/>
</dbReference>
<dbReference type="Gene3D" id="1.10.287.130">
    <property type="match status" value="1"/>
</dbReference>
<evidence type="ECO:0000256" key="4">
    <source>
        <dbReference type="ARBA" id="ARBA00022553"/>
    </source>
</evidence>
<dbReference type="EMBL" id="DWXE01000010">
    <property type="protein sequence ID" value="HJB90481.1"/>
    <property type="molecule type" value="Genomic_DNA"/>
</dbReference>
<dbReference type="SUPFAM" id="SSF47384">
    <property type="entry name" value="Homodimeric domain of signal transducing histidine kinase"/>
    <property type="match status" value="1"/>
</dbReference>
<dbReference type="InterPro" id="IPR003594">
    <property type="entry name" value="HATPase_dom"/>
</dbReference>
<dbReference type="InterPro" id="IPR036097">
    <property type="entry name" value="HisK_dim/P_sf"/>
</dbReference>
<keyword evidence="5" id="KW-0808">Transferase</keyword>
<comment type="caution">
    <text evidence="12">The sequence shown here is derived from an EMBL/GenBank/DDBJ whole genome shotgun (WGS) entry which is preliminary data.</text>
</comment>
<dbReference type="SMART" id="SM00387">
    <property type="entry name" value="HATPase_c"/>
    <property type="match status" value="1"/>
</dbReference>
<dbReference type="InterPro" id="IPR004358">
    <property type="entry name" value="Sig_transdc_His_kin-like_C"/>
</dbReference>
<evidence type="ECO:0000256" key="1">
    <source>
        <dbReference type="ARBA" id="ARBA00000085"/>
    </source>
</evidence>
<dbReference type="SMART" id="SM00388">
    <property type="entry name" value="HisKA"/>
    <property type="match status" value="1"/>
</dbReference>
<feature type="region of interest" description="Disordered" evidence="9">
    <location>
        <begin position="54"/>
        <end position="84"/>
    </location>
</feature>
<evidence type="ECO:0000256" key="5">
    <source>
        <dbReference type="ARBA" id="ARBA00022679"/>
    </source>
</evidence>
<keyword evidence="8 10" id="KW-0472">Membrane</keyword>
<evidence type="ECO:0000259" key="11">
    <source>
        <dbReference type="PROSITE" id="PS50109"/>
    </source>
</evidence>
<comment type="catalytic activity">
    <reaction evidence="1">
        <text>ATP + protein L-histidine = ADP + protein N-phospho-L-histidine.</text>
        <dbReference type="EC" id="2.7.13.3"/>
    </reaction>
</comment>
<dbReference type="InterPro" id="IPR005467">
    <property type="entry name" value="His_kinase_dom"/>
</dbReference>
<keyword evidence="7" id="KW-0902">Two-component regulatory system</keyword>
<keyword evidence="10" id="KW-0812">Transmembrane</keyword>